<reference evidence="2" key="2">
    <citation type="submission" date="2015-12" db="EMBL/GenBank/DDBJ databases">
        <title>Update maize B73 reference genome by single molecule sequencing technologies.</title>
        <authorList>
            <consortium name="Maize Genome Sequencing Project"/>
            <person name="Ware D."/>
        </authorList>
    </citation>
    <scope>NUCLEOTIDE SEQUENCE</scope>
    <source>
        <tissue evidence="2">Seedling</tissue>
    </source>
</reference>
<organism evidence="2">
    <name type="scientific">Zea mays</name>
    <name type="common">Maize</name>
    <dbReference type="NCBI Taxonomy" id="4577"/>
    <lineage>
        <taxon>Eukaryota</taxon>
        <taxon>Viridiplantae</taxon>
        <taxon>Streptophyta</taxon>
        <taxon>Embryophyta</taxon>
        <taxon>Tracheophyta</taxon>
        <taxon>Spermatophyta</taxon>
        <taxon>Magnoliopsida</taxon>
        <taxon>Liliopsida</taxon>
        <taxon>Poales</taxon>
        <taxon>Poaceae</taxon>
        <taxon>PACMAD clade</taxon>
        <taxon>Panicoideae</taxon>
        <taxon>Andropogonodae</taxon>
        <taxon>Andropogoneae</taxon>
        <taxon>Tripsacinae</taxon>
        <taxon>Zea</taxon>
    </lineage>
</organism>
<dbReference type="Gramene" id="Zm00001eb188620_T001">
    <property type="protein sequence ID" value="Zm00001eb188620_P001"/>
    <property type="gene ID" value="Zm00001eb188620"/>
</dbReference>
<dbReference type="PANTHER" id="PTHR34710">
    <property type="entry name" value="OS03G0834100 PROTEIN"/>
    <property type="match status" value="1"/>
</dbReference>
<sequence>MGSMEFVAPALEELLPELSLEEQPRLQNQSRERDRTRKRHTKHSPPPRPSLISVRYVMEMGSMGMDFVAPALEELLPDLSREEQLRLQNKARGHDRILKPHNKHTPRPRPSSFSEWDQCNFFKIPKVLQALAHYNARHPGGEFDDVKPLKQSRVGFRGQAWFHINF</sequence>
<dbReference type="STRING" id="4577.A0A1D6Q874"/>
<evidence type="ECO:0000313" key="4">
    <source>
        <dbReference type="Proteomes" id="UP000007305"/>
    </source>
</evidence>
<dbReference type="PANTHER" id="PTHR34710:SF10">
    <property type="entry name" value="EXPRESSED PROTEIN"/>
    <property type="match status" value="1"/>
</dbReference>
<reference evidence="3" key="4">
    <citation type="submission" date="2021-05" db="UniProtKB">
        <authorList>
            <consortium name="EnsemblPlants"/>
        </authorList>
    </citation>
    <scope>IDENTIFICATION</scope>
    <source>
        <strain evidence="3">cv. B73</strain>
    </source>
</reference>
<dbReference type="FunCoup" id="A0A1D6Q874">
    <property type="interactions" value="1106"/>
</dbReference>
<feature type="compositionally biased region" description="Basic residues" evidence="1">
    <location>
        <begin position="36"/>
        <end position="45"/>
    </location>
</feature>
<evidence type="ECO:0000256" key="1">
    <source>
        <dbReference type="SAM" id="MobiDB-lite"/>
    </source>
</evidence>
<dbReference type="EMBL" id="CM000780">
    <property type="protein sequence ID" value="AQK54619.1"/>
    <property type="molecule type" value="Genomic_DNA"/>
</dbReference>
<reference evidence="4" key="1">
    <citation type="journal article" date="2009" name="Science">
        <title>The B73 maize genome: complexity, diversity, and dynamics.</title>
        <authorList>
            <person name="Schnable P.S."/>
            <person name="Ware D."/>
            <person name="Fulton R.S."/>
            <person name="Stein J.C."/>
            <person name="Wei F."/>
            <person name="Pasternak S."/>
            <person name="Liang C."/>
            <person name="Zhang J."/>
            <person name="Fulton L."/>
            <person name="Graves T.A."/>
            <person name="Minx P."/>
            <person name="Reily A.D."/>
            <person name="Courtney L."/>
            <person name="Kruchowski S.S."/>
            <person name="Tomlinson C."/>
            <person name="Strong C."/>
            <person name="Delehaunty K."/>
            <person name="Fronick C."/>
            <person name="Courtney B."/>
            <person name="Rock S.M."/>
            <person name="Belter E."/>
            <person name="Du F."/>
            <person name="Kim K."/>
            <person name="Abbott R.M."/>
            <person name="Cotton M."/>
            <person name="Levy A."/>
            <person name="Marchetto P."/>
            <person name="Ochoa K."/>
            <person name="Jackson S.M."/>
            <person name="Gillam B."/>
            <person name="Chen W."/>
            <person name="Yan L."/>
            <person name="Higginbotham J."/>
            <person name="Cardenas M."/>
            <person name="Waligorski J."/>
            <person name="Applebaum E."/>
            <person name="Phelps L."/>
            <person name="Falcone J."/>
            <person name="Kanchi K."/>
            <person name="Thane T."/>
            <person name="Scimone A."/>
            <person name="Thane N."/>
            <person name="Henke J."/>
            <person name="Wang T."/>
            <person name="Ruppert J."/>
            <person name="Shah N."/>
            <person name="Rotter K."/>
            <person name="Hodges J."/>
            <person name="Ingenthron E."/>
            <person name="Cordes M."/>
            <person name="Kohlberg S."/>
            <person name="Sgro J."/>
            <person name="Delgado B."/>
            <person name="Mead K."/>
            <person name="Chinwalla A."/>
            <person name="Leonard S."/>
            <person name="Crouse K."/>
            <person name="Collura K."/>
            <person name="Kudrna D."/>
            <person name="Currie J."/>
            <person name="He R."/>
            <person name="Angelova A."/>
            <person name="Rajasekar S."/>
            <person name="Mueller T."/>
            <person name="Lomeli R."/>
            <person name="Scara G."/>
            <person name="Ko A."/>
            <person name="Delaney K."/>
            <person name="Wissotski M."/>
            <person name="Lopez G."/>
            <person name="Campos D."/>
            <person name="Braidotti M."/>
            <person name="Ashley E."/>
            <person name="Golser W."/>
            <person name="Kim H."/>
            <person name="Lee S."/>
            <person name="Lin J."/>
            <person name="Dujmic Z."/>
            <person name="Kim W."/>
            <person name="Talag J."/>
            <person name="Zuccolo A."/>
            <person name="Fan C."/>
            <person name="Sebastian A."/>
            <person name="Kramer M."/>
            <person name="Spiegel L."/>
            <person name="Nascimento L."/>
            <person name="Zutavern T."/>
            <person name="Miller B."/>
            <person name="Ambroise C."/>
            <person name="Muller S."/>
            <person name="Spooner W."/>
            <person name="Narechania A."/>
            <person name="Ren L."/>
            <person name="Wei S."/>
            <person name="Kumari S."/>
            <person name="Faga B."/>
            <person name="Levy M.J."/>
            <person name="McMahan L."/>
            <person name="Van Buren P."/>
            <person name="Vaughn M.W."/>
            <person name="Ying K."/>
            <person name="Yeh C.-T."/>
            <person name="Emrich S.J."/>
            <person name="Jia Y."/>
            <person name="Kalyanaraman A."/>
            <person name="Hsia A.-P."/>
            <person name="Barbazuk W.B."/>
            <person name="Baucom R.S."/>
            <person name="Brutnell T.P."/>
            <person name="Carpita N.C."/>
            <person name="Chaparro C."/>
            <person name="Chia J.-M."/>
            <person name="Deragon J.-M."/>
            <person name="Estill J.C."/>
            <person name="Fu Y."/>
            <person name="Jeddeloh J.A."/>
            <person name="Han Y."/>
            <person name="Lee H."/>
            <person name="Li P."/>
            <person name="Lisch D.R."/>
            <person name="Liu S."/>
            <person name="Liu Z."/>
            <person name="Nagel D.H."/>
            <person name="McCann M.C."/>
            <person name="SanMiguel P."/>
            <person name="Myers A.M."/>
            <person name="Nettleton D."/>
            <person name="Nguyen J."/>
            <person name="Penning B.W."/>
            <person name="Ponnala L."/>
            <person name="Schneider K.L."/>
            <person name="Schwartz D.C."/>
            <person name="Sharma A."/>
            <person name="Soderlund C."/>
            <person name="Springer N.M."/>
            <person name="Sun Q."/>
            <person name="Wang H."/>
            <person name="Waterman M."/>
            <person name="Westerman R."/>
            <person name="Wolfgruber T.K."/>
            <person name="Yang L."/>
            <person name="Yu Y."/>
            <person name="Zhang L."/>
            <person name="Zhou S."/>
            <person name="Zhu Q."/>
            <person name="Bennetzen J.L."/>
            <person name="Dawe R.K."/>
            <person name="Jiang J."/>
            <person name="Jiang N."/>
            <person name="Presting G.G."/>
            <person name="Wessler S.R."/>
            <person name="Aluru S."/>
            <person name="Martienssen R.A."/>
            <person name="Clifton S.W."/>
            <person name="McCombie W.R."/>
            <person name="Wing R.A."/>
            <person name="Wilson R.K."/>
        </authorList>
    </citation>
    <scope>NUCLEOTIDE SEQUENCE [LARGE SCALE GENOMIC DNA]</scope>
    <source>
        <strain evidence="4">cv. B73</strain>
    </source>
</reference>
<evidence type="ECO:0000313" key="2">
    <source>
        <dbReference type="EMBL" id="AQK54619.1"/>
    </source>
</evidence>
<dbReference type="AlphaFoldDB" id="A0A1D6Q874"/>
<gene>
    <name evidence="2" type="ORF">ZEAMMB73_Zm00001d051597</name>
</gene>
<evidence type="ECO:0000313" key="3">
    <source>
        <dbReference type="EnsemblPlants" id="Zm00001eb188620_P001"/>
    </source>
</evidence>
<keyword evidence="4" id="KW-1185">Reference proteome</keyword>
<feature type="region of interest" description="Disordered" evidence="1">
    <location>
        <begin position="17"/>
        <end position="50"/>
    </location>
</feature>
<accession>A0A1D6Q874</accession>
<protein>
    <submittedName>
        <fullName evidence="2 3">Uncharacterized protein</fullName>
    </submittedName>
</protein>
<dbReference type="SMR" id="A0A1D6Q874"/>
<proteinExistence type="predicted"/>
<reference evidence="3" key="3">
    <citation type="submission" date="2019-07" db="EMBL/GenBank/DDBJ databases">
        <authorList>
            <person name="Seetharam A."/>
            <person name="Woodhouse M."/>
            <person name="Cannon E."/>
        </authorList>
    </citation>
    <scope>NUCLEOTIDE SEQUENCE [LARGE SCALE GENOMIC DNA]</scope>
    <source>
        <strain evidence="3">cv. B73</strain>
    </source>
</reference>
<dbReference type="Proteomes" id="UP000007305">
    <property type="component" value="Chromosome 4"/>
</dbReference>
<dbReference type="EnsemblPlants" id="Zm00001eb188620_T001">
    <property type="protein sequence ID" value="Zm00001eb188620_P001"/>
    <property type="gene ID" value="Zm00001eb188620"/>
</dbReference>
<name>A0A1D6Q874_MAIZE</name>
<feature type="region of interest" description="Disordered" evidence="1">
    <location>
        <begin position="90"/>
        <end position="113"/>
    </location>
</feature>